<proteinExistence type="predicted"/>
<dbReference type="Proteomes" id="UP000790787">
    <property type="component" value="Chromosome 9"/>
</dbReference>
<sequence>MGTVIDDVNSSSPSNIFASFSLDPSHPFYIHPSDNPESQLVSVPFSGCGFVLWHNNMLTSLSAKNKLSLLDGRVNQPTPDSPYYLYWERCNDMVKAWITNSVSREIAVSVMCFKTAKEVWKDINERFGQSNGSKYIQIQREISSTTQGSSDIASYFTKMRSLWDELNSSYVGPTCSWSALPKFIEDQQLFQFLNGLNEFYTTVKSVIMLVNALPPISKAYSLLQQDESQREAHSATPNFCGDATSFLVSPSTPTTNRNFSQNVFCKYYKKPGHTVDKCYRLHGFPTDFKFTKNKKYASCVQTESPPTTVVTSTSQHADSSAHGFNQGAVCSGPSLKRPLEIGKAAGRLYYLHPDADLFPISSGSMNVSSSSSLPNAVSLVYDKSSHVVTLVNGTHACLTMPLNLVAVLKPPSSSQAKSNLPLKYWSDCVLTVTYLINRLSSVVLKSLSPYEKLHGLPPLYDHLKSFGCLYFATSPKFGRDKFQVRAIPSVFLGYPFGKKGYKLLNLTTHSICFSRDVVFEEHIFLYKSDHPSAFHSSCISDFIDPTPSFPSSSPTPVVSTSQDSHVPSVSSPSLPSASLPVIPSPPPLRKSTRTVQQPSYLKDYLCSSISSPNSLPTSSKVPSVDIHMHEPQFYQQAASQPTWQEAMLKEFQALEANQTWDIVSLPPHKKAIPCKWVYKIKQRVDGSIERYKARLVIRGDTQKEDIDFTETFSHVVKLTTIKCLLTLAAK</sequence>
<gene>
    <name evidence="2" type="primary">LOC142164095</name>
</gene>
<dbReference type="RefSeq" id="XP_075077373.1">
    <property type="nucleotide sequence ID" value="XM_075221272.1"/>
</dbReference>
<reference evidence="2" key="2">
    <citation type="submission" date="2025-08" db="UniProtKB">
        <authorList>
            <consortium name="RefSeq"/>
        </authorList>
    </citation>
    <scope>IDENTIFICATION</scope>
    <source>
        <tissue evidence="2">Leaf</tissue>
    </source>
</reference>
<accession>A0AC58RXB7</accession>
<organism evidence="1 2">
    <name type="scientific">Nicotiana tabacum</name>
    <name type="common">Common tobacco</name>
    <dbReference type="NCBI Taxonomy" id="4097"/>
    <lineage>
        <taxon>Eukaryota</taxon>
        <taxon>Viridiplantae</taxon>
        <taxon>Streptophyta</taxon>
        <taxon>Embryophyta</taxon>
        <taxon>Tracheophyta</taxon>
        <taxon>Spermatophyta</taxon>
        <taxon>Magnoliopsida</taxon>
        <taxon>eudicotyledons</taxon>
        <taxon>Gunneridae</taxon>
        <taxon>Pentapetalae</taxon>
        <taxon>asterids</taxon>
        <taxon>lamiids</taxon>
        <taxon>Solanales</taxon>
        <taxon>Solanaceae</taxon>
        <taxon>Nicotianoideae</taxon>
        <taxon>Nicotianeae</taxon>
        <taxon>Nicotiana</taxon>
    </lineage>
</organism>
<evidence type="ECO:0000313" key="1">
    <source>
        <dbReference type="Proteomes" id="UP000790787"/>
    </source>
</evidence>
<protein>
    <submittedName>
        <fullName evidence="2">Uncharacterized protein LOC142164095</fullName>
    </submittedName>
</protein>
<reference evidence="1" key="1">
    <citation type="journal article" date="2014" name="Nat. Commun.">
        <title>The tobacco genome sequence and its comparison with those of tomato and potato.</title>
        <authorList>
            <person name="Sierro N."/>
            <person name="Battey J.N."/>
            <person name="Ouadi S."/>
            <person name="Bakaher N."/>
            <person name="Bovet L."/>
            <person name="Willig A."/>
            <person name="Goepfert S."/>
            <person name="Peitsch M.C."/>
            <person name="Ivanov N.V."/>
        </authorList>
    </citation>
    <scope>NUCLEOTIDE SEQUENCE [LARGE SCALE GENOMIC DNA]</scope>
</reference>
<name>A0AC58RXB7_TOBAC</name>
<evidence type="ECO:0000313" key="2">
    <source>
        <dbReference type="RefSeq" id="XP_075077373.1"/>
    </source>
</evidence>
<keyword evidence="1" id="KW-1185">Reference proteome</keyword>